<reference evidence="2" key="1">
    <citation type="journal article" date="2011" name="Proc. Natl. Acad. Sci. U.S.A.">
        <title>Genomic insights into the physiology and ecology of the marine filamentous cyanobacterium Lyngbya majuscula.</title>
        <authorList>
            <person name="Jones A.C."/>
            <person name="Monroe E.A."/>
            <person name="Podell S."/>
            <person name="Hess W.R."/>
            <person name="Klages S."/>
            <person name="Esquenazi E."/>
            <person name="Niessen S."/>
            <person name="Hoover H."/>
            <person name="Rothmann M."/>
            <person name="Lasken R.S."/>
            <person name="Yates J.R.III."/>
            <person name="Reinhardt R."/>
            <person name="Kube M."/>
            <person name="Burkart M.D."/>
            <person name="Allen E.E."/>
            <person name="Dorrestein P.C."/>
            <person name="Gerwick W.H."/>
            <person name="Gerwick L."/>
        </authorList>
    </citation>
    <scope>NUCLEOTIDE SEQUENCE [LARGE SCALE GENOMIC DNA]</scope>
    <source>
        <strain evidence="2">3L</strain>
    </source>
</reference>
<dbReference type="HOGENOM" id="CLU_3202150_0_0_3"/>
<dbReference type="Proteomes" id="UP000003959">
    <property type="component" value="Unassembled WGS sequence"/>
</dbReference>
<protein>
    <submittedName>
        <fullName evidence="1">Uncharacterized protein</fullName>
    </submittedName>
</protein>
<evidence type="ECO:0000313" key="2">
    <source>
        <dbReference type="Proteomes" id="UP000003959"/>
    </source>
</evidence>
<accession>F4XWV8</accession>
<gene>
    <name evidence="1" type="ORF">LYNGBM3L_45480</name>
</gene>
<dbReference type="AlphaFoldDB" id="F4XWV8"/>
<name>F4XWV8_9CYAN</name>
<dbReference type="EMBL" id="GL890945">
    <property type="protein sequence ID" value="EGJ30843.1"/>
    <property type="molecule type" value="Genomic_DNA"/>
</dbReference>
<sequence>MKPQKPIDALALRCRVRREEEKEDSSFCFPETVAGMVELKEVDEI</sequence>
<evidence type="ECO:0000313" key="1">
    <source>
        <dbReference type="EMBL" id="EGJ30843.1"/>
    </source>
</evidence>
<organism evidence="1 2">
    <name type="scientific">Moorena producens 3L</name>
    <dbReference type="NCBI Taxonomy" id="489825"/>
    <lineage>
        <taxon>Bacteria</taxon>
        <taxon>Bacillati</taxon>
        <taxon>Cyanobacteriota</taxon>
        <taxon>Cyanophyceae</taxon>
        <taxon>Coleofasciculales</taxon>
        <taxon>Coleofasciculaceae</taxon>
        <taxon>Moorena</taxon>
    </lineage>
</organism>
<keyword evidence="2" id="KW-1185">Reference proteome</keyword>
<proteinExistence type="predicted"/>